<protein>
    <submittedName>
        <fullName evidence="2">Uncharacterized protein</fullName>
    </submittedName>
</protein>
<reference evidence="2" key="1">
    <citation type="submission" date="2018-10" db="EMBL/GenBank/DDBJ databases">
        <title>Effector identification in a new, highly contiguous assembly of the strawberry crown rot pathogen Phytophthora cactorum.</title>
        <authorList>
            <person name="Armitage A.D."/>
            <person name="Nellist C.F."/>
            <person name="Bates H."/>
            <person name="Vickerstaff R.J."/>
            <person name="Harrison R.J."/>
        </authorList>
    </citation>
    <scope>NUCLEOTIDE SEQUENCE</scope>
    <source>
        <strain evidence="2">4040</strain>
    </source>
</reference>
<feature type="region of interest" description="Disordered" evidence="1">
    <location>
        <begin position="63"/>
        <end position="111"/>
    </location>
</feature>
<sequence>MPGLFSAHGDNESIPMVDQPASTAKVGDCSVVLNGSTSDVAAQGVSFCHDRAVPMPERLTQSLLHSNEDHTHASSRLPHLSMVTYRDNEESASDTPDESPQPRRLHQRKRK</sequence>
<accession>A0A8T1KEN1</accession>
<gene>
    <name evidence="2" type="ORF">PC117_g13099</name>
</gene>
<proteinExistence type="predicted"/>
<dbReference type="EMBL" id="RCMK01000376">
    <property type="protein sequence ID" value="KAG2932586.1"/>
    <property type="molecule type" value="Genomic_DNA"/>
</dbReference>
<dbReference type="VEuPathDB" id="FungiDB:PC110_g18142"/>
<evidence type="ECO:0000313" key="2">
    <source>
        <dbReference type="EMBL" id="KAG2932586.1"/>
    </source>
</evidence>
<organism evidence="2 3">
    <name type="scientific">Phytophthora cactorum</name>
    <dbReference type="NCBI Taxonomy" id="29920"/>
    <lineage>
        <taxon>Eukaryota</taxon>
        <taxon>Sar</taxon>
        <taxon>Stramenopiles</taxon>
        <taxon>Oomycota</taxon>
        <taxon>Peronosporomycetes</taxon>
        <taxon>Peronosporales</taxon>
        <taxon>Peronosporaceae</taxon>
        <taxon>Phytophthora</taxon>
    </lineage>
</organism>
<comment type="caution">
    <text evidence="2">The sequence shown here is derived from an EMBL/GenBank/DDBJ whole genome shotgun (WGS) entry which is preliminary data.</text>
</comment>
<dbReference type="Proteomes" id="UP000736787">
    <property type="component" value="Unassembled WGS sequence"/>
</dbReference>
<evidence type="ECO:0000313" key="3">
    <source>
        <dbReference type="Proteomes" id="UP000736787"/>
    </source>
</evidence>
<evidence type="ECO:0000256" key="1">
    <source>
        <dbReference type="SAM" id="MobiDB-lite"/>
    </source>
</evidence>
<dbReference type="AlphaFoldDB" id="A0A8T1KEN1"/>
<name>A0A8T1KEN1_9STRA</name>